<sequence length="75" mass="9099">MEETYFIFLRNEETIKICWCFSSHEKPSFQRNPKRTHWLEVVPGDSLQRKELDFCFFRENISIGYPSKNILSFYA</sequence>
<gene>
    <name evidence="1" type="ORF">MarFTMF_303</name>
</gene>
<dbReference type="EMBL" id="OR343188">
    <property type="protein sequence ID" value="WNL49819.1"/>
    <property type="molecule type" value="Genomic_DNA"/>
</dbReference>
<organism evidence="1">
    <name type="scientific">Marseillevirus sp</name>
    <dbReference type="NCBI Taxonomy" id="2809551"/>
    <lineage>
        <taxon>Viruses</taxon>
        <taxon>Varidnaviria</taxon>
        <taxon>Bamfordvirae</taxon>
        <taxon>Nucleocytoviricota</taxon>
        <taxon>Megaviricetes</taxon>
        <taxon>Pimascovirales</taxon>
        <taxon>Pimascovirales incertae sedis</taxon>
        <taxon>Marseilleviridae</taxon>
        <taxon>Marseillevirus</taxon>
    </lineage>
</organism>
<reference evidence="1" key="1">
    <citation type="submission" date="2023-07" db="EMBL/GenBank/DDBJ databases">
        <authorList>
            <person name="Xia Y."/>
        </authorList>
    </citation>
    <scope>NUCLEOTIDE SEQUENCE</scope>
    <source>
        <strain evidence="1">F</strain>
    </source>
</reference>
<accession>A0AA96ELG3</accession>
<proteinExistence type="predicted"/>
<evidence type="ECO:0000313" key="1">
    <source>
        <dbReference type="EMBL" id="WNL49819.1"/>
    </source>
</evidence>
<name>A0AA96ELG3_9VIRU</name>
<protein>
    <submittedName>
        <fullName evidence="1">Uncharacterized protein</fullName>
    </submittedName>
</protein>